<dbReference type="GO" id="GO:0003978">
    <property type="term" value="F:UDP-glucose 4-epimerase activity"/>
    <property type="evidence" value="ECO:0007669"/>
    <property type="project" value="UniProtKB-UniRule"/>
</dbReference>
<evidence type="ECO:0000313" key="10">
    <source>
        <dbReference type="EMBL" id="RFU64757.1"/>
    </source>
</evidence>
<dbReference type="AlphaFoldDB" id="A0A372LEU1"/>
<dbReference type="GO" id="GO:0005829">
    <property type="term" value="C:cytosol"/>
    <property type="evidence" value="ECO:0007669"/>
    <property type="project" value="TreeGrafter"/>
</dbReference>
<protein>
    <recommendedName>
        <fullName evidence="5 8">UDP-glucose 4-epimerase</fullName>
        <ecNumber evidence="4 8">5.1.3.2</ecNumber>
    </recommendedName>
</protein>
<dbReference type="InterPro" id="IPR036291">
    <property type="entry name" value="NAD(P)-bd_dom_sf"/>
</dbReference>
<gene>
    <name evidence="10" type="primary">galE</name>
    <name evidence="10" type="ORF">D0466_02195</name>
</gene>
<dbReference type="RefSeq" id="WP_117320932.1">
    <property type="nucleotide sequence ID" value="NZ_QVTD01000003.1"/>
</dbReference>
<evidence type="ECO:0000256" key="6">
    <source>
        <dbReference type="ARBA" id="ARBA00023027"/>
    </source>
</evidence>
<keyword evidence="6 8" id="KW-0520">NAD</keyword>
<dbReference type="InterPro" id="IPR016040">
    <property type="entry name" value="NAD(P)-bd_dom"/>
</dbReference>
<comment type="cofactor">
    <cofactor evidence="2 8">
        <name>NAD(+)</name>
        <dbReference type="ChEBI" id="CHEBI:57540"/>
    </cofactor>
</comment>
<dbReference type="Pfam" id="PF16363">
    <property type="entry name" value="GDP_Man_Dehyd"/>
    <property type="match status" value="1"/>
</dbReference>
<comment type="subunit">
    <text evidence="8">Homodimer.</text>
</comment>
<dbReference type="EMBL" id="QVTD01000003">
    <property type="protein sequence ID" value="RFU64757.1"/>
    <property type="molecule type" value="Genomic_DNA"/>
</dbReference>
<name>A0A372LEU1_9BACI</name>
<evidence type="ECO:0000256" key="1">
    <source>
        <dbReference type="ARBA" id="ARBA00000083"/>
    </source>
</evidence>
<keyword evidence="11" id="KW-1185">Reference proteome</keyword>
<keyword evidence="7 8" id="KW-0413">Isomerase</keyword>
<organism evidence="10 11">
    <name type="scientific">Peribacillus glennii</name>
    <dbReference type="NCBI Taxonomy" id="2303991"/>
    <lineage>
        <taxon>Bacteria</taxon>
        <taxon>Bacillati</taxon>
        <taxon>Bacillota</taxon>
        <taxon>Bacilli</taxon>
        <taxon>Bacillales</taxon>
        <taxon>Bacillaceae</taxon>
        <taxon>Peribacillus</taxon>
    </lineage>
</organism>
<dbReference type="GO" id="GO:0006012">
    <property type="term" value="P:galactose metabolic process"/>
    <property type="evidence" value="ECO:0007669"/>
    <property type="project" value="UniProtKB-UniPathway"/>
</dbReference>
<evidence type="ECO:0000256" key="5">
    <source>
        <dbReference type="ARBA" id="ARBA00018569"/>
    </source>
</evidence>
<dbReference type="SUPFAM" id="SSF51735">
    <property type="entry name" value="NAD(P)-binding Rossmann-fold domains"/>
    <property type="match status" value="1"/>
</dbReference>
<evidence type="ECO:0000256" key="8">
    <source>
        <dbReference type="RuleBase" id="RU366046"/>
    </source>
</evidence>
<evidence type="ECO:0000256" key="4">
    <source>
        <dbReference type="ARBA" id="ARBA00013189"/>
    </source>
</evidence>
<dbReference type="OrthoDB" id="9801785at2"/>
<dbReference type="UniPathway" id="UPA00214"/>
<evidence type="ECO:0000313" key="11">
    <source>
        <dbReference type="Proteomes" id="UP000262939"/>
    </source>
</evidence>
<comment type="pathway">
    <text evidence="8">Carbohydrate metabolism; galactose metabolism.</text>
</comment>
<dbReference type="InterPro" id="IPR005886">
    <property type="entry name" value="UDP_G4E"/>
</dbReference>
<accession>A0A372LEU1</accession>
<dbReference type="PANTHER" id="PTHR43725">
    <property type="entry name" value="UDP-GLUCOSE 4-EPIMERASE"/>
    <property type="match status" value="1"/>
</dbReference>
<comment type="catalytic activity">
    <reaction evidence="1 8">
        <text>UDP-alpha-D-glucose = UDP-alpha-D-galactose</text>
        <dbReference type="Rhea" id="RHEA:22168"/>
        <dbReference type="ChEBI" id="CHEBI:58885"/>
        <dbReference type="ChEBI" id="CHEBI:66914"/>
        <dbReference type="EC" id="5.1.3.2"/>
    </reaction>
</comment>
<evidence type="ECO:0000256" key="7">
    <source>
        <dbReference type="ARBA" id="ARBA00023235"/>
    </source>
</evidence>
<comment type="caution">
    <text evidence="10">The sequence shown here is derived from an EMBL/GenBank/DDBJ whole genome shotgun (WGS) entry which is preliminary data.</text>
</comment>
<dbReference type="Proteomes" id="UP000262939">
    <property type="component" value="Unassembled WGS sequence"/>
</dbReference>
<reference evidence="10 11" key="1">
    <citation type="submission" date="2018-08" db="EMBL/GenBank/DDBJ databases">
        <title>Bacillus chawlae sp. nov., Bacillus glennii sp. nov., and Bacillus saganii sp. nov. Isolated from the Vehicle Assembly Building at Kennedy Space Center where the Viking Spacecraft were Assembled.</title>
        <authorList>
            <person name="Seuylemezian A."/>
            <person name="Vaishampayan P."/>
        </authorList>
    </citation>
    <scope>NUCLEOTIDE SEQUENCE [LARGE SCALE GENOMIC DNA]</scope>
    <source>
        <strain evidence="10 11">V44-8</strain>
    </source>
</reference>
<dbReference type="Gene3D" id="3.40.50.720">
    <property type="entry name" value="NAD(P)-binding Rossmann-like Domain"/>
    <property type="match status" value="1"/>
</dbReference>
<comment type="similarity">
    <text evidence="3 8">Belongs to the NAD(P)-dependent epimerase/dehydratase family.</text>
</comment>
<proteinExistence type="inferred from homology"/>
<keyword evidence="8" id="KW-0119">Carbohydrate metabolism</keyword>
<dbReference type="CDD" id="cd05247">
    <property type="entry name" value="UDP_G4E_1_SDR_e"/>
    <property type="match status" value="1"/>
</dbReference>
<sequence length="363" mass="40678">MVILVTGGAGFIGSHTCVELIQNGYELIVIDNFLNSQPESLDRVRELTGRSFKFYQVDMLEEDQLEQVFSENDIDAVIHFAGLKSVRESVNNPLLYYKNNLMSTIILCQLMQKYKVKNLVFSSSATVYGHPKKVPIAENSPLKALNPYGRTKLVIEELLHDLYASDPEWSIALLRYFNPIGAHSSGRLGEDPNGIPNNLMPYITKVAAGKLPLLKVFGDQYQTVDGTGVRDYIHVVDLAIGHLLALEKTCHSSGINAYNLGTGQGHSVLELVSAFESVTGLKIPYEITSPRNGDAAICFADPEKARQELGWNAEKGIEEMCEDSWRWQFNNPDGYIQDEDHRKTKNEDFFVNKRKEGLVKEFG</sequence>
<dbReference type="NCBIfam" id="NF007956">
    <property type="entry name" value="PRK10675.1"/>
    <property type="match status" value="1"/>
</dbReference>
<feature type="domain" description="NAD(P)-binding" evidence="9">
    <location>
        <begin position="4"/>
        <end position="323"/>
    </location>
</feature>
<evidence type="ECO:0000259" key="9">
    <source>
        <dbReference type="Pfam" id="PF16363"/>
    </source>
</evidence>
<dbReference type="EC" id="5.1.3.2" evidence="4 8"/>
<evidence type="ECO:0000256" key="3">
    <source>
        <dbReference type="ARBA" id="ARBA00007637"/>
    </source>
</evidence>
<evidence type="ECO:0000256" key="2">
    <source>
        <dbReference type="ARBA" id="ARBA00001911"/>
    </source>
</evidence>
<dbReference type="Gene3D" id="3.90.25.10">
    <property type="entry name" value="UDP-galactose 4-epimerase, domain 1"/>
    <property type="match status" value="1"/>
</dbReference>
<dbReference type="PANTHER" id="PTHR43725:SF47">
    <property type="entry name" value="UDP-GLUCOSE 4-EPIMERASE"/>
    <property type="match status" value="1"/>
</dbReference>
<dbReference type="NCBIfam" id="TIGR01179">
    <property type="entry name" value="galE"/>
    <property type="match status" value="1"/>
</dbReference>